<evidence type="ECO:0000256" key="8">
    <source>
        <dbReference type="ARBA" id="ARBA00023136"/>
    </source>
</evidence>
<dbReference type="Gene3D" id="1.20.5.100">
    <property type="entry name" value="Cytochrome c1, transmembrane anchor, C-terminal"/>
    <property type="match status" value="1"/>
</dbReference>
<dbReference type="EMBL" id="JBHRSV010000026">
    <property type="protein sequence ID" value="MFC2926816.1"/>
    <property type="molecule type" value="Genomic_DNA"/>
</dbReference>
<feature type="domain" description="Cytochrome c" evidence="12">
    <location>
        <begin position="53"/>
        <end position="232"/>
    </location>
</feature>
<dbReference type="RefSeq" id="WP_343165143.1">
    <property type="nucleotide sequence ID" value="NZ_JBHRSV010000026.1"/>
</dbReference>
<dbReference type="PANTHER" id="PTHR10266">
    <property type="entry name" value="CYTOCHROME C1"/>
    <property type="match status" value="1"/>
</dbReference>
<name>A0ABV6ZZG2_9PROT</name>
<dbReference type="Proteomes" id="UP001595379">
    <property type="component" value="Unassembled WGS sequence"/>
</dbReference>
<comment type="caution">
    <text evidence="13">The sequence shown here is derived from an EMBL/GenBank/DDBJ whole genome shotgun (WGS) entry which is preliminary data.</text>
</comment>
<keyword evidence="8 10" id="KW-0472">Membrane</keyword>
<evidence type="ECO:0000256" key="6">
    <source>
        <dbReference type="ARBA" id="ARBA00022989"/>
    </source>
</evidence>
<evidence type="ECO:0000256" key="11">
    <source>
        <dbReference type="SAM" id="SignalP"/>
    </source>
</evidence>
<evidence type="ECO:0000256" key="10">
    <source>
        <dbReference type="SAM" id="Phobius"/>
    </source>
</evidence>
<dbReference type="InterPro" id="IPR002326">
    <property type="entry name" value="Cyt_c1"/>
</dbReference>
<keyword evidence="3 9" id="KW-0349">Heme</keyword>
<evidence type="ECO:0000256" key="7">
    <source>
        <dbReference type="ARBA" id="ARBA00023004"/>
    </source>
</evidence>
<evidence type="ECO:0000256" key="2">
    <source>
        <dbReference type="ARBA" id="ARBA00016165"/>
    </source>
</evidence>
<keyword evidence="14" id="KW-1185">Reference proteome</keyword>
<feature type="transmembrane region" description="Helical" evidence="10">
    <location>
        <begin position="260"/>
        <end position="279"/>
    </location>
</feature>
<keyword evidence="11" id="KW-0732">Signal</keyword>
<dbReference type="PROSITE" id="PS51007">
    <property type="entry name" value="CYTC"/>
    <property type="match status" value="1"/>
</dbReference>
<keyword evidence="5 9" id="KW-0479">Metal-binding</keyword>
<keyword evidence="7 9" id="KW-0408">Iron</keyword>
<evidence type="ECO:0000256" key="1">
    <source>
        <dbReference type="ARBA" id="ARBA00004370"/>
    </source>
</evidence>
<feature type="chain" id="PRO_5045887680" description="Cytochrome c1" evidence="11">
    <location>
        <begin position="29"/>
        <end position="288"/>
    </location>
</feature>
<evidence type="ECO:0000313" key="13">
    <source>
        <dbReference type="EMBL" id="MFC2926816.1"/>
    </source>
</evidence>
<evidence type="ECO:0000313" key="14">
    <source>
        <dbReference type="Proteomes" id="UP001595379"/>
    </source>
</evidence>
<dbReference type="PANTHER" id="PTHR10266:SF3">
    <property type="entry name" value="CYTOCHROME C1, HEME PROTEIN, MITOCHONDRIAL"/>
    <property type="match status" value="1"/>
</dbReference>
<dbReference type="Gene3D" id="1.10.760.10">
    <property type="entry name" value="Cytochrome c-like domain"/>
    <property type="match status" value="1"/>
</dbReference>
<feature type="signal peptide" evidence="11">
    <location>
        <begin position="1"/>
        <end position="28"/>
    </location>
</feature>
<evidence type="ECO:0000256" key="9">
    <source>
        <dbReference type="PROSITE-ProRule" id="PRU00433"/>
    </source>
</evidence>
<keyword evidence="4 10" id="KW-0812">Transmembrane</keyword>
<dbReference type="Pfam" id="PF02167">
    <property type="entry name" value="Cytochrom_C1"/>
    <property type="match status" value="1"/>
</dbReference>
<comment type="subcellular location">
    <subcellularLocation>
        <location evidence="1">Membrane</location>
    </subcellularLocation>
</comment>
<dbReference type="PRINTS" id="PR00603">
    <property type="entry name" value="CYTOCHROMEC1"/>
</dbReference>
<dbReference type="InterPro" id="IPR036909">
    <property type="entry name" value="Cyt_c-like_dom_sf"/>
</dbReference>
<evidence type="ECO:0000256" key="4">
    <source>
        <dbReference type="ARBA" id="ARBA00022692"/>
    </source>
</evidence>
<reference evidence="14" key="1">
    <citation type="journal article" date="2019" name="Int. J. Syst. Evol. Microbiol.">
        <title>The Global Catalogue of Microorganisms (GCM) 10K type strain sequencing project: providing services to taxonomists for standard genome sequencing and annotation.</title>
        <authorList>
            <consortium name="The Broad Institute Genomics Platform"/>
            <consortium name="The Broad Institute Genome Sequencing Center for Infectious Disease"/>
            <person name="Wu L."/>
            <person name="Ma J."/>
        </authorList>
    </citation>
    <scope>NUCLEOTIDE SEQUENCE [LARGE SCALE GENOMIC DNA]</scope>
    <source>
        <strain evidence="14">KCTC 52487</strain>
    </source>
</reference>
<evidence type="ECO:0000256" key="3">
    <source>
        <dbReference type="ARBA" id="ARBA00022617"/>
    </source>
</evidence>
<evidence type="ECO:0000256" key="5">
    <source>
        <dbReference type="ARBA" id="ARBA00022723"/>
    </source>
</evidence>
<dbReference type="InterPro" id="IPR009056">
    <property type="entry name" value="Cyt_c-like_dom"/>
</dbReference>
<keyword evidence="6 10" id="KW-1133">Transmembrane helix</keyword>
<proteinExistence type="predicted"/>
<organism evidence="13 14">
    <name type="scientific">Hyphobacterium vulgare</name>
    <dbReference type="NCBI Taxonomy" id="1736751"/>
    <lineage>
        <taxon>Bacteria</taxon>
        <taxon>Pseudomonadati</taxon>
        <taxon>Pseudomonadota</taxon>
        <taxon>Alphaproteobacteria</taxon>
        <taxon>Maricaulales</taxon>
        <taxon>Maricaulaceae</taxon>
        <taxon>Hyphobacterium</taxon>
    </lineage>
</organism>
<protein>
    <recommendedName>
        <fullName evidence="2">Cytochrome c1</fullName>
    </recommendedName>
</protein>
<accession>A0ABV6ZZG2</accession>
<evidence type="ECO:0000259" key="12">
    <source>
        <dbReference type="PROSITE" id="PS51007"/>
    </source>
</evidence>
<gene>
    <name evidence="13" type="ORF">ACFOOR_11925</name>
</gene>
<sequence>MNTLFRNLAVLAGALIGAAFLTAAPAAAAPGGEHAPEDHAWTFEGPFGTFERTQLQRGFQVYQEVCASCHALEHISFRNLGEGSGPFTCFPDPDAHAEDGHHAEPLCYENPNDNPVVRQIASAYMITDGPDDAGDMFERPGVPADRWPSPFANEQQARASNGGAYPPDLSLIVKARSGGADYVRSLLLGYHEAPEGLDVRPGLYYNEYFPGGQIAMAPPLLEGIVTYADGTEATTEQMAEDVVTFLAWASDPHRVDRNRTGLMVLIYLFVFAVLLWFAYKQVWSRVEH</sequence>
<dbReference type="SUPFAM" id="SSF46626">
    <property type="entry name" value="Cytochrome c"/>
    <property type="match status" value="1"/>
</dbReference>